<keyword evidence="10" id="KW-0624">Polysaccharide degradation</keyword>
<dbReference type="PANTHER" id="PTHR16631">
    <property type="entry name" value="GLUCAN 1,3-BETA-GLUCOSIDASE"/>
    <property type="match status" value="1"/>
</dbReference>
<dbReference type="InterPro" id="IPR050732">
    <property type="entry name" value="Beta-glucan_modifiers"/>
</dbReference>
<keyword evidence="8" id="KW-0119">Carbohydrate metabolism</keyword>
<evidence type="ECO:0000256" key="1">
    <source>
        <dbReference type="ARBA" id="ARBA00000382"/>
    </source>
</evidence>
<evidence type="ECO:0000256" key="14">
    <source>
        <dbReference type="SAM" id="SignalP"/>
    </source>
</evidence>
<reference evidence="15 16" key="1">
    <citation type="submission" date="2021-11" db="EMBL/GenBank/DDBJ databases">
        <authorList>
            <person name="Islam A."/>
            <person name="Islam S."/>
            <person name="Flora M.S."/>
            <person name="Rahman M."/>
            <person name="Ziaur R.M."/>
            <person name="Epstein J.H."/>
            <person name="Hassan M."/>
            <person name="Klassen M."/>
            <person name="Woodard K."/>
            <person name="Webb A."/>
            <person name="Webby R.J."/>
            <person name="El Zowalaty M.E."/>
        </authorList>
    </citation>
    <scope>NUCLEOTIDE SEQUENCE [LARGE SCALE GENOMIC DNA]</scope>
    <source>
        <strain evidence="15">Pbs1</strain>
    </source>
</reference>
<evidence type="ECO:0000256" key="9">
    <source>
        <dbReference type="ARBA" id="ARBA00023316"/>
    </source>
</evidence>
<dbReference type="Gene3D" id="3.20.20.80">
    <property type="entry name" value="Glycosidases"/>
    <property type="match status" value="1"/>
</dbReference>
<evidence type="ECO:0000256" key="11">
    <source>
        <dbReference type="ARBA" id="ARBA00037649"/>
    </source>
</evidence>
<evidence type="ECO:0000256" key="12">
    <source>
        <dbReference type="ARBA" id="ARBA00042373"/>
    </source>
</evidence>
<evidence type="ECO:0000256" key="5">
    <source>
        <dbReference type="ARBA" id="ARBA00022801"/>
    </source>
</evidence>
<evidence type="ECO:0000313" key="15">
    <source>
        <dbReference type="EMBL" id="CAH0516098.1"/>
    </source>
</evidence>
<keyword evidence="4" id="KW-1003">Cell membrane</keyword>
<evidence type="ECO:0000256" key="13">
    <source>
        <dbReference type="ARBA" id="ARBA00043078"/>
    </source>
</evidence>
<feature type="chain" id="PRO_5047205167" description="glucan endo-1,3-beta-D-glucosidase" evidence="14">
    <location>
        <begin position="21"/>
        <end position="286"/>
    </location>
</feature>
<dbReference type="EC" id="3.2.1.39" evidence="3"/>
<keyword evidence="6" id="KW-0472">Membrane</keyword>
<name>A0ABN8CY51_9STRA</name>
<organism evidence="15 16">
    <name type="scientific">Peronospora belbahrii</name>
    <dbReference type="NCBI Taxonomy" id="622444"/>
    <lineage>
        <taxon>Eukaryota</taxon>
        <taxon>Sar</taxon>
        <taxon>Stramenopiles</taxon>
        <taxon>Oomycota</taxon>
        <taxon>Peronosporomycetes</taxon>
        <taxon>Peronosporales</taxon>
        <taxon>Peronosporaceae</taxon>
        <taxon>Peronospora</taxon>
    </lineage>
</organism>
<gene>
    <name evidence="15" type="ORF">PBS001_LOCUS2784</name>
</gene>
<comment type="function">
    <text evidence="11">Glucanases play a role in cell expansion during growth, in cell-cell fusion during mating, and in spore release during sporulation. This enzyme may be involved in beta-glucan degradation. Active on laminarin and lichenan.</text>
</comment>
<keyword evidence="7" id="KW-0325">Glycoprotein</keyword>
<comment type="subcellular location">
    <subcellularLocation>
        <location evidence="2">Cell membrane</location>
    </subcellularLocation>
</comment>
<dbReference type="InterPro" id="IPR017853">
    <property type="entry name" value="GH"/>
</dbReference>
<evidence type="ECO:0000256" key="3">
    <source>
        <dbReference type="ARBA" id="ARBA00012780"/>
    </source>
</evidence>
<keyword evidence="9" id="KW-0961">Cell wall biogenesis/degradation</keyword>
<evidence type="ECO:0000256" key="2">
    <source>
        <dbReference type="ARBA" id="ARBA00004236"/>
    </source>
</evidence>
<feature type="signal peptide" evidence="14">
    <location>
        <begin position="1"/>
        <end position="20"/>
    </location>
</feature>
<proteinExistence type="predicted"/>
<evidence type="ECO:0000256" key="8">
    <source>
        <dbReference type="ARBA" id="ARBA00023277"/>
    </source>
</evidence>
<evidence type="ECO:0000313" key="16">
    <source>
        <dbReference type="Proteomes" id="UP001158986"/>
    </source>
</evidence>
<dbReference type="SUPFAM" id="SSF51445">
    <property type="entry name" value="(Trans)glycosidases"/>
    <property type="match status" value="1"/>
</dbReference>
<keyword evidence="14" id="KW-0732">Signal</keyword>
<dbReference type="PANTHER" id="PTHR16631:SF17">
    <property type="entry name" value="GLUCAN ENDO-1,3-BETA-GLUCOSIDASE BTGC"/>
    <property type="match status" value="1"/>
</dbReference>
<evidence type="ECO:0000256" key="7">
    <source>
        <dbReference type="ARBA" id="ARBA00023180"/>
    </source>
</evidence>
<dbReference type="Proteomes" id="UP001158986">
    <property type="component" value="Unassembled WGS sequence"/>
</dbReference>
<protein>
    <recommendedName>
        <fullName evidence="3">glucan endo-1,3-beta-D-glucosidase</fullName>
        <ecNumber evidence="3">3.2.1.39</ecNumber>
    </recommendedName>
    <alternativeName>
        <fullName evidence="13">Endo-1,3-beta-glucanase btgC</fullName>
    </alternativeName>
    <alternativeName>
        <fullName evidence="12">Laminarinase btgC</fullName>
    </alternativeName>
</protein>
<sequence>MKSATSFAVFTAFAVSSIEALLPLSVGVCYVPWRLQSITWETLQADMSQISKYFKHIRTFELSFGDYNAIDVAAAANLYIDPTVQLGNPAKIDSEINAFCEGYKRNRWAVKTVYVGNENLRNGGFGQYTVNELLGYIQRVRNCVDPSQTSVGTVQRITEWVTAPDAMILASNCDVIGVNIYPFFTISQETSIQKLQSQWNSMITMYDPAKVRLTETGYPSAGDPYGPNTPSLQAMQEYFQAFIQWSMDKPVSFWFIMYDSYVSFSGPNFEMYFGLFDVNGRQKFPF</sequence>
<evidence type="ECO:0000256" key="10">
    <source>
        <dbReference type="ARBA" id="ARBA00023326"/>
    </source>
</evidence>
<comment type="caution">
    <text evidence="15">The sequence shown here is derived from an EMBL/GenBank/DDBJ whole genome shotgun (WGS) entry which is preliminary data.</text>
</comment>
<dbReference type="EMBL" id="CAKLCB010000152">
    <property type="protein sequence ID" value="CAH0516098.1"/>
    <property type="molecule type" value="Genomic_DNA"/>
</dbReference>
<evidence type="ECO:0000256" key="6">
    <source>
        <dbReference type="ARBA" id="ARBA00023136"/>
    </source>
</evidence>
<accession>A0ABN8CY51</accession>
<comment type="catalytic activity">
    <reaction evidence="1">
        <text>Hydrolysis of (1-&gt;3)-beta-D-glucosidic linkages in (1-&gt;3)-beta-D-glucans.</text>
        <dbReference type="EC" id="3.2.1.39"/>
    </reaction>
</comment>
<evidence type="ECO:0000256" key="4">
    <source>
        <dbReference type="ARBA" id="ARBA00022475"/>
    </source>
</evidence>
<keyword evidence="16" id="KW-1185">Reference proteome</keyword>
<keyword evidence="5" id="KW-0378">Hydrolase</keyword>